<dbReference type="Proteomes" id="UP001396898">
    <property type="component" value="Unassembled WGS sequence"/>
</dbReference>
<name>A0ABR1RRW1_9PEZI</name>
<keyword evidence="2" id="KW-0808">Transferase</keyword>
<evidence type="ECO:0000256" key="3">
    <source>
        <dbReference type="ARBA" id="ARBA00022691"/>
    </source>
</evidence>
<keyword evidence="1 4" id="KW-0489">Methyltransferase</keyword>
<dbReference type="GO" id="GO:0032259">
    <property type="term" value="P:methylation"/>
    <property type="evidence" value="ECO:0007669"/>
    <property type="project" value="UniProtKB-KW"/>
</dbReference>
<dbReference type="Pfam" id="PF13489">
    <property type="entry name" value="Methyltransf_23"/>
    <property type="match status" value="1"/>
</dbReference>
<proteinExistence type="predicted"/>
<dbReference type="Gene3D" id="3.40.50.150">
    <property type="entry name" value="Vaccinia Virus protein VP39"/>
    <property type="match status" value="1"/>
</dbReference>
<protein>
    <submittedName>
        <fullName evidence="4">Methyltransferase ustM</fullName>
    </submittedName>
</protein>
<keyword evidence="5" id="KW-1185">Reference proteome</keyword>
<accession>A0ABR1RRW1</accession>
<dbReference type="InterPro" id="IPR029063">
    <property type="entry name" value="SAM-dependent_MTases_sf"/>
</dbReference>
<dbReference type="SUPFAM" id="SSF53335">
    <property type="entry name" value="S-adenosyl-L-methionine-dependent methyltransferases"/>
    <property type="match status" value="1"/>
</dbReference>
<comment type="caution">
    <text evidence="4">The sequence shown here is derived from an EMBL/GenBank/DDBJ whole genome shotgun (WGS) entry which is preliminary data.</text>
</comment>
<evidence type="ECO:0000256" key="1">
    <source>
        <dbReference type="ARBA" id="ARBA00022603"/>
    </source>
</evidence>
<organism evidence="4 5">
    <name type="scientific">Apiospora marii</name>
    <dbReference type="NCBI Taxonomy" id="335849"/>
    <lineage>
        <taxon>Eukaryota</taxon>
        <taxon>Fungi</taxon>
        <taxon>Dikarya</taxon>
        <taxon>Ascomycota</taxon>
        <taxon>Pezizomycotina</taxon>
        <taxon>Sordariomycetes</taxon>
        <taxon>Xylariomycetidae</taxon>
        <taxon>Amphisphaeriales</taxon>
        <taxon>Apiosporaceae</taxon>
        <taxon>Apiospora</taxon>
    </lineage>
</organism>
<evidence type="ECO:0000313" key="5">
    <source>
        <dbReference type="Proteomes" id="UP001396898"/>
    </source>
</evidence>
<evidence type="ECO:0000313" key="4">
    <source>
        <dbReference type="EMBL" id="KAK8017180.1"/>
    </source>
</evidence>
<dbReference type="CDD" id="cd02440">
    <property type="entry name" value="AdoMet_MTases"/>
    <property type="match status" value="1"/>
</dbReference>
<evidence type="ECO:0000256" key="2">
    <source>
        <dbReference type="ARBA" id="ARBA00022679"/>
    </source>
</evidence>
<gene>
    <name evidence="4" type="ORF">PG991_008256</name>
</gene>
<dbReference type="EMBL" id="JAQQWI010000011">
    <property type="protein sequence ID" value="KAK8017180.1"/>
    <property type="molecule type" value="Genomic_DNA"/>
</dbReference>
<sequence length="305" mass="32366">MAGQPAPSRRLSISDAPRIASYSLHDPAHPEIEIAQAEHRIELVRRWGDAVIATGSRVLEIGCGQGNATAVLAEAVGEGGSVDAVDPAPPDYGSPYTLAQAQAHLSAGPLGSRITWHRATPEAFLQQQQPDDTKTWDVAVLAHCIWYFASPQVLAAILRALRGRAARLCLAEYALQATEPAAVPHVLATLATGMLEGHKAAGSSEANIRSPLGPAAIAAVAREAGWTEQQQNSTIVVPRPGLSDGRWEVGFVVSEEFAREVEEQVADDRVKVVLRSAREATVAAVRGLGEGEGVRTMDVWVSVFA</sequence>
<dbReference type="PANTHER" id="PTHR43464:SF19">
    <property type="entry name" value="UBIQUINONE BIOSYNTHESIS O-METHYLTRANSFERASE, MITOCHONDRIAL"/>
    <property type="match status" value="1"/>
</dbReference>
<dbReference type="GO" id="GO:0008168">
    <property type="term" value="F:methyltransferase activity"/>
    <property type="evidence" value="ECO:0007669"/>
    <property type="project" value="UniProtKB-KW"/>
</dbReference>
<reference evidence="4 5" key="1">
    <citation type="submission" date="2023-01" db="EMBL/GenBank/DDBJ databases">
        <title>Analysis of 21 Apiospora genomes using comparative genomics revels a genus with tremendous synthesis potential of carbohydrate active enzymes and secondary metabolites.</title>
        <authorList>
            <person name="Sorensen T."/>
        </authorList>
    </citation>
    <scope>NUCLEOTIDE SEQUENCE [LARGE SCALE GENOMIC DNA]</scope>
    <source>
        <strain evidence="4 5">CBS 20057</strain>
    </source>
</reference>
<dbReference type="PANTHER" id="PTHR43464">
    <property type="entry name" value="METHYLTRANSFERASE"/>
    <property type="match status" value="1"/>
</dbReference>
<keyword evidence="3" id="KW-0949">S-adenosyl-L-methionine</keyword>